<reference evidence="1 2" key="1">
    <citation type="journal article" date="2007" name="Science">
        <title>The Chlamydomonas genome reveals the evolution of key animal and plant functions.</title>
        <authorList>
            <person name="Merchant S.S."/>
            <person name="Prochnik S.E."/>
            <person name="Vallon O."/>
            <person name="Harris E.H."/>
            <person name="Karpowicz S.J."/>
            <person name="Witman G.B."/>
            <person name="Terry A."/>
            <person name="Salamov A."/>
            <person name="Fritz-Laylin L.K."/>
            <person name="Marechal-Drouard L."/>
            <person name="Marshall W.F."/>
            <person name="Qu L.H."/>
            <person name="Nelson D.R."/>
            <person name="Sanderfoot A.A."/>
            <person name="Spalding M.H."/>
            <person name="Kapitonov V.V."/>
            <person name="Ren Q."/>
            <person name="Ferris P."/>
            <person name="Lindquist E."/>
            <person name="Shapiro H."/>
            <person name="Lucas S.M."/>
            <person name="Grimwood J."/>
            <person name="Schmutz J."/>
            <person name="Cardol P."/>
            <person name="Cerutti H."/>
            <person name="Chanfreau G."/>
            <person name="Chen C.L."/>
            <person name="Cognat V."/>
            <person name="Croft M.T."/>
            <person name="Dent R."/>
            <person name="Dutcher S."/>
            <person name="Fernandez E."/>
            <person name="Fukuzawa H."/>
            <person name="Gonzalez-Ballester D."/>
            <person name="Gonzalez-Halphen D."/>
            <person name="Hallmann A."/>
            <person name="Hanikenne M."/>
            <person name="Hippler M."/>
            <person name="Inwood W."/>
            <person name="Jabbari K."/>
            <person name="Kalanon M."/>
            <person name="Kuras R."/>
            <person name="Lefebvre P.A."/>
            <person name="Lemaire S.D."/>
            <person name="Lobanov A.V."/>
            <person name="Lohr M."/>
            <person name="Manuell A."/>
            <person name="Meier I."/>
            <person name="Mets L."/>
            <person name="Mittag M."/>
            <person name="Mittelmeier T."/>
            <person name="Moroney J.V."/>
            <person name="Moseley J."/>
            <person name="Napoli C."/>
            <person name="Nedelcu A.M."/>
            <person name="Niyogi K."/>
            <person name="Novoselov S.V."/>
            <person name="Paulsen I.T."/>
            <person name="Pazour G."/>
            <person name="Purton S."/>
            <person name="Ral J.P."/>
            <person name="Riano-Pachon D.M."/>
            <person name="Riekhof W."/>
            <person name="Rymarquis L."/>
            <person name="Schroda M."/>
            <person name="Stern D."/>
            <person name="Umen J."/>
            <person name="Willows R."/>
            <person name="Wilson N."/>
            <person name="Zimmer S.L."/>
            <person name="Allmer J."/>
            <person name="Balk J."/>
            <person name="Bisova K."/>
            <person name="Chen C.J."/>
            <person name="Elias M."/>
            <person name="Gendler K."/>
            <person name="Hauser C."/>
            <person name="Lamb M.R."/>
            <person name="Ledford H."/>
            <person name="Long J.C."/>
            <person name="Minagawa J."/>
            <person name="Page M.D."/>
            <person name="Pan J."/>
            <person name="Pootakham W."/>
            <person name="Roje S."/>
            <person name="Rose A."/>
            <person name="Stahlberg E."/>
            <person name="Terauchi A.M."/>
            <person name="Yang P."/>
            <person name="Ball S."/>
            <person name="Bowler C."/>
            <person name="Dieckmann C.L."/>
            <person name="Gladyshev V.N."/>
            <person name="Green P."/>
            <person name="Jorgensen R."/>
            <person name="Mayfield S."/>
            <person name="Mueller-Roeber B."/>
            <person name="Rajamani S."/>
            <person name="Sayre R.T."/>
            <person name="Brokstein P."/>
            <person name="Dubchak I."/>
            <person name="Goodstein D."/>
            <person name="Hornick L."/>
            <person name="Huang Y.W."/>
            <person name="Jhaveri J."/>
            <person name="Luo Y."/>
            <person name="Martinez D."/>
            <person name="Ngau W.C."/>
            <person name="Otillar B."/>
            <person name="Poliakov A."/>
            <person name="Porter A."/>
            <person name="Szajkowski L."/>
            <person name="Werner G."/>
            <person name="Zhou K."/>
            <person name="Grigoriev I.V."/>
            <person name="Rokhsar D.S."/>
            <person name="Grossman A.R."/>
        </authorList>
    </citation>
    <scope>NUCLEOTIDE SEQUENCE [LARGE SCALE GENOMIC DNA]</scope>
    <source>
        <strain evidence="2">CC-503</strain>
    </source>
</reference>
<dbReference type="KEGG" id="cre:CHLRE_05g239400v5"/>
<protein>
    <submittedName>
        <fullName evidence="1">Uncharacterized protein</fullName>
    </submittedName>
</protein>
<evidence type="ECO:0000313" key="1">
    <source>
        <dbReference type="EMBL" id="PNW83689.1"/>
    </source>
</evidence>
<dbReference type="EMBL" id="CM008966">
    <property type="protein sequence ID" value="PNW83689.1"/>
    <property type="molecule type" value="Genomic_DNA"/>
</dbReference>
<name>A0A2K3DT24_CHLRE</name>
<keyword evidence="2" id="KW-1185">Reference proteome</keyword>
<proteinExistence type="predicted"/>
<dbReference type="Proteomes" id="UP000006906">
    <property type="component" value="Chromosome 5"/>
</dbReference>
<dbReference type="AlphaFoldDB" id="A0A2K3DT24"/>
<dbReference type="InParanoid" id="A0A2K3DT24"/>
<dbReference type="GeneID" id="66053414"/>
<dbReference type="Gramene" id="PNW83689">
    <property type="protein sequence ID" value="PNW83689"/>
    <property type="gene ID" value="CHLRE_05g239400v5"/>
</dbReference>
<organism evidence="1 2">
    <name type="scientific">Chlamydomonas reinhardtii</name>
    <name type="common">Chlamydomonas smithii</name>
    <dbReference type="NCBI Taxonomy" id="3055"/>
    <lineage>
        <taxon>Eukaryota</taxon>
        <taxon>Viridiplantae</taxon>
        <taxon>Chlorophyta</taxon>
        <taxon>core chlorophytes</taxon>
        <taxon>Chlorophyceae</taxon>
        <taxon>CS clade</taxon>
        <taxon>Chlamydomonadales</taxon>
        <taxon>Chlamydomonadaceae</taxon>
        <taxon>Chlamydomonas</taxon>
    </lineage>
</organism>
<sequence>MDLLLDTERQLLTELRTLRSEFNKKVLDLKLAMPQRVCLPDPPTALQLRQPFAGVDGLGKAHAAATARHQLAHRPAVAAALPSQHQRPGHPSNGAAPFVSGEGAWPALQSVAAAASAAVASANGGWMPPPPPRGRAVPRLPVHVGALLPAQMQLQPQRLPQQHGQRQHSQQQQQQQYRQLLQLQQAIQLQRAAAMAAAGRAARASGDGDVIGGVVVRRRSGTRPC</sequence>
<accession>A0A2K3DT24</accession>
<evidence type="ECO:0000313" key="2">
    <source>
        <dbReference type="Proteomes" id="UP000006906"/>
    </source>
</evidence>
<dbReference type="RefSeq" id="XP_042924904.1">
    <property type="nucleotide sequence ID" value="XM_043062340.1"/>
</dbReference>
<gene>
    <name evidence="1" type="ORF">CHLRE_05g239400v5</name>
</gene>